<dbReference type="PROSITE" id="PS50158">
    <property type="entry name" value="ZF_CCHC"/>
    <property type="match status" value="1"/>
</dbReference>
<evidence type="ECO:0000256" key="3">
    <source>
        <dbReference type="SAM" id="MobiDB-lite"/>
    </source>
</evidence>
<protein>
    <recommendedName>
        <fullName evidence="4">CCHC-type domain-containing protein</fullName>
    </recommendedName>
</protein>
<dbReference type="GO" id="GO:0008270">
    <property type="term" value="F:zinc ion binding"/>
    <property type="evidence" value="ECO:0007669"/>
    <property type="project" value="UniProtKB-KW"/>
</dbReference>
<dbReference type="InterPro" id="IPR021109">
    <property type="entry name" value="Peptidase_aspartic_dom_sf"/>
</dbReference>
<keyword evidence="2" id="KW-0175">Coiled coil</keyword>
<evidence type="ECO:0000256" key="1">
    <source>
        <dbReference type="PROSITE-ProRule" id="PRU00047"/>
    </source>
</evidence>
<feature type="coiled-coil region" evidence="2">
    <location>
        <begin position="315"/>
        <end position="345"/>
    </location>
</feature>
<evidence type="ECO:0000256" key="2">
    <source>
        <dbReference type="SAM" id="Coils"/>
    </source>
</evidence>
<name>A0A151TBA1_CAJCA</name>
<evidence type="ECO:0000259" key="4">
    <source>
        <dbReference type="PROSITE" id="PS50158"/>
    </source>
</evidence>
<proteinExistence type="predicted"/>
<feature type="region of interest" description="Disordered" evidence="3">
    <location>
        <begin position="71"/>
        <end position="90"/>
    </location>
</feature>
<dbReference type="PANTHER" id="PTHR35046:SF9">
    <property type="entry name" value="RNA-DIRECTED DNA POLYMERASE"/>
    <property type="match status" value="1"/>
</dbReference>
<sequence>MELLMMRAGIREEETTNISRFQSGLNLEIRDKVELLPYRDLNELVQLCSRVKHQIKRKTFRKDFTSSYSKSFKKEGHSSQPYSKEEKRKRKRKFISQSTFQRIKSCEIKCFKCIGIGHIASQCPTKKTMILKAQDHYSSFDEATSSSSSSEDEAIDFEEEILPCERDLLLVRRLLSNQSSEIDQSQRENIFHTKCKVLENTCSLIVDSGSTSNCCSTILVDKLTLTTKPHPKPYKMQWINEKRGIVVSQQANITISIGKYKEVLCDIVPLEASRVLLGRPWQFDKKKIHDGLTNKISFQYLGKKFVWFPLSPFQVNEDQLKLKALKDEEEKSKKKKKKKKKKERVFLLEGRKG</sequence>
<accession>A0A151TBA1</accession>
<dbReference type="EMBL" id="CM003609">
    <property type="protein sequence ID" value="KYP64330.1"/>
    <property type="molecule type" value="Genomic_DNA"/>
</dbReference>
<gene>
    <name evidence="5" type="ORF">KK1_018923</name>
</gene>
<dbReference type="Gramene" id="C.cajan_18387.t">
    <property type="protein sequence ID" value="C.cajan_18387.t.cds1"/>
    <property type="gene ID" value="C.cajan_18387"/>
</dbReference>
<keyword evidence="1" id="KW-0479">Metal-binding</keyword>
<dbReference type="OMA" id="QRIKSCE"/>
<dbReference type="AlphaFoldDB" id="A0A151TBA1"/>
<organism evidence="5 6">
    <name type="scientific">Cajanus cajan</name>
    <name type="common">Pigeon pea</name>
    <name type="synonym">Cajanus indicus</name>
    <dbReference type="NCBI Taxonomy" id="3821"/>
    <lineage>
        <taxon>Eukaryota</taxon>
        <taxon>Viridiplantae</taxon>
        <taxon>Streptophyta</taxon>
        <taxon>Embryophyta</taxon>
        <taxon>Tracheophyta</taxon>
        <taxon>Spermatophyta</taxon>
        <taxon>Magnoliopsida</taxon>
        <taxon>eudicotyledons</taxon>
        <taxon>Gunneridae</taxon>
        <taxon>Pentapetalae</taxon>
        <taxon>rosids</taxon>
        <taxon>fabids</taxon>
        <taxon>Fabales</taxon>
        <taxon>Fabaceae</taxon>
        <taxon>Papilionoideae</taxon>
        <taxon>50 kb inversion clade</taxon>
        <taxon>NPAAA clade</taxon>
        <taxon>indigoferoid/millettioid clade</taxon>
        <taxon>Phaseoleae</taxon>
        <taxon>Cajanus</taxon>
    </lineage>
</organism>
<dbReference type="GO" id="GO:0003676">
    <property type="term" value="F:nucleic acid binding"/>
    <property type="evidence" value="ECO:0007669"/>
    <property type="project" value="InterPro"/>
</dbReference>
<dbReference type="InterPro" id="IPR001878">
    <property type="entry name" value="Znf_CCHC"/>
</dbReference>
<dbReference type="Gene3D" id="2.40.70.10">
    <property type="entry name" value="Acid Proteases"/>
    <property type="match status" value="1"/>
</dbReference>
<feature type="domain" description="CCHC-type" evidence="4">
    <location>
        <begin position="109"/>
        <end position="124"/>
    </location>
</feature>
<reference evidence="5 6" key="1">
    <citation type="journal article" date="2012" name="Nat. Biotechnol.">
        <title>Draft genome sequence of pigeonpea (Cajanus cajan), an orphan legume crop of resource-poor farmers.</title>
        <authorList>
            <person name="Varshney R.K."/>
            <person name="Chen W."/>
            <person name="Li Y."/>
            <person name="Bharti A.K."/>
            <person name="Saxena R.K."/>
            <person name="Schlueter J.A."/>
            <person name="Donoghue M.T."/>
            <person name="Azam S."/>
            <person name="Fan G."/>
            <person name="Whaley A.M."/>
            <person name="Farmer A.D."/>
            <person name="Sheridan J."/>
            <person name="Iwata A."/>
            <person name="Tuteja R."/>
            <person name="Penmetsa R.V."/>
            <person name="Wu W."/>
            <person name="Upadhyaya H.D."/>
            <person name="Yang S.P."/>
            <person name="Shah T."/>
            <person name="Saxena K.B."/>
            <person name="Michael T."/>
            <person name="McCombie W.R."/>
            <person name="Yang B."/>
            <person name="Zhang G."/>
            <person name="Yang H."/>
            <person name="Wang J."/>
            <person name="Spillane C."/>
            <person name="Cook D.R."/>
            <person name="May G.D."/>
            <person name="Xu X."/>
            <person name="Jackson S.A."/>
        </authorList>
    </citation>
    <scope>NUCLEOTIDE SEQUENCE [LARGE SCALE GENOMIC DNA]</scope>
    <source>
        <strain evidence="6">cv. Asha</strain>
    </source>
</reference>
<dbReference type="PANTHER" id="PTHR35046">
    <property type="entry name" value="ZINC KNUCKLE (CCHC-TYPE) FAMILY PROTEIN"/>
    <property type="match status" value="1"/>
</dbReference>
<dbReference type="Proteomes" id="UP000075243">
    <property type="component" value="Chromosome 7"/>
</dbReference>
<keyword evidence="6" id="KW-1185">Reference proteome</keyword>
<dbReference type="CDD" id="cd00303">
    <property type="entry name" value="retropepsin_like"/>
    <property type="match status" value="1"/>
</dbReference>
<evidence type="ECO:0000313" key="6">
    <source>
        <dbReference type="Proteomes" id="UP000075243"/>
    </source>
</evidence>
<dbReference type="SUPFAM" id="SSF57756">
    <property type="entry name" value="Retrovirus zinc finger-like domains"/>
    <property type="match status" value="1"/>
</dbReference>
<keyword evidence="1" id="KW-0862">Zinc</keyword>
<dbReference type="SMART" id="SM00343">
    <property type="entry name" value="ZnF_C2HC"/>
    <property type="match status" value="1"/>
</dbReference>
<dbReference type="InterPro" id="IPR036875">
    <property type="entry name" value="Znf_CCHC_sf"/>
</dbReference>
<evidence type="ECO:0000313" key="5">
    <source>
        <dbReference type="EMBL" id="KYP64330.1"/>
    </source>
</evidence>
<keyword evidence="1" id="KW-0863">Zinc-finger</keyword>